<dbReference type="SUPFAM" id="SSF54403">
    <property type="entry name" value="Cystatin/monellin"/>
    <property type="match status" value="1"/>
</dbReference>
<evidence type="ECO:0000256" key="2">
    <source>
        <dbReference type="ARBA" id="ARBA00022690"/>
    </source>
</evidence>
<dbReference type="EMBL" id="CM000880">
    <property type="protein sequence ID" value="KQK22990.1"/>
    <property type="molecule type" value="Genomic_DNA"/>
</dbReference>
<dbReference type="GO" id="GO:0004869">
    <property type="term" value="F:cysteine-type endopeptidase inhibitor activity"/>
    <property type="evidence" value="ECO:0007669"/>
    <property type="project" value="UniProtKB-KW"/>
</dbReference>
<name>A0A0Q3NZ41_BRADI</name>
<evidence type="ECO:0000256" key="1">
    <source>
        <dbReference type="ARBA" id="ARBA00007233"/>
    </source>
</evidence>
<evidence type="ECO:0000313" key="7">
    <source>
        <dbReference type="EMBL" id="KQK22990.1"/>
    </source>
</evidence>
<feature type="region of interest" description="Disordered" evidence="5">
    <location>
        <begin position="206"/>
        <end position="236"/>
    </location>
</feature>
<organism evidence="7">
    <name type="scientific">Brachypodium distachyon</name>
    <name type="common">Purple false brome</name>
    <name type="synonym">Trachynia distachya</name>
    <dbReference type="NCBI Taxonomy" id="15368"/>
    <lineage>
        <taxon>Eukaryota</taxon>
        <taxon>Viridiplantae</taxon>
        <taxon>Streptophyta</taxon>
        <taxon>Embryophyta</taxon>
        <taxon>Tracheophyta</taxon>
        <taxon>Spermatophyta</taxon>
        <taxon>Magnoliopsida</taxon>
        <taxon>Liliopsida</taxon>
        <taxon>Poales</taxon>
        <taxon>Poaceae</taxon>
        <taxon>BOP clade</taxon>
        <taxon>Pooideae</taxon>
        <taxon>Stipodae</taxon>
        <taxon>Brachypodieae</taxon>
        <taxon>Brachypodium</taxon>
    </lineage>
</organism>
<comment type="similarity">
    <text evidence="1">Belongs to the cystatin family. Phytocystatin subfamily.</text>
</comment>
<evidence type="ECO:0000313" key="9">
    <source>
        <dbReference type="Proteomes" id="UP000008810"/>
    </source>
</evidence>
<evidence type="ECO:0000256" key="4">
    <source>
        <dbReference type="ARBA" id="ARBA00022821"/>
    </source>
</evidence>
<evidence type="ECO:0000256" key="5">
    <source>
        <dbReference type="SAM" id="MobiDB-lite"/>
    </source>
</evidence>
<keyword evidence="9" id="KW-1185">Reference proteome</keyword>
<keyword evidence="2" id="KW-0646">Protease inhibitor</keyword>
<dbReference type="Gene3D" id="3.10.450.10">
    <property type="match status" value="1"/>
</dbReference>
<feature type="domain" description="Cystatin" evidence="6">
    <location>
        <begin position="180"/>
        <end position="219"/>
    </location>
</feature>
<dbReference type="OrthoDB" id="2016588at2759"/>
<protein>
    <recommendedName>
        <fullName evidence="6">Cystatin domain-containing protein</fullName>
    </recommendedName>
</protein>
<gene>
    <name evidence="7" type="ORF">BRADI_1g70523v3</name>
</gene>
<dbReference type="AlphaFoldDB" id="A0A0Q3NZ41"/>
<keyword evidence="3" id="KW-0789">Thiol protease inhibitor</keyword>
<evidence type="ECO:0000259" key="6">
    <source>
        <dbReference type="Pfam" id="PF16845"/>
    </source>
</evidence>
<accession>A0A0Q3NZ41</accession>
<dbReference type="Proteomes" id="UP000008810">
    <property type="component" value="Chromosome 1"/>
</dbReference>
<dbReference type="Pfam" id="PF16845">
    <property type="entry name" value="SQAPI"/>
    <property type="match status" value="1"/>
</dbReference>
<dbReference type="EnsemblPlants" id="KQK22990">
    <property type="protein sequence ID" value="KQK22990"/>
    <property type="gene ID" value="BRADI_1g70523v3"/>
</dbReference>
<dbReference type="InterPro" id="IPR046350">
    <property type="entry name" value="Cystatin_sf"/>
</dbReference>
<proteinExistence type="inferred from homology"/>
<dbReference type="InterPro" id="IPR000010">
    <property type="entry name" value="Cystatin_dom"/>
</dbReference>
<dbReference type="InParanoid" id="A0A0Q3NZ41"/>
<dbReference type="GO" id="GO:0006952">
    <property type="term" value="P:defense response"/>
    <property type="evidence" value="ECO:0007669"/>
    <property type="project" value="UniProtKB-KW"/>
</dbReference>
<evidence type="ECO:0000256" key="3">
    <source>
        <dbReference type="ARBA" id="ARBA00022704"/>
    </source>
</evidence>
<keyword evidence="4" id="KW-0611">Plant defense</keyword>
<dbReference type="InterPro" id="IPR027214">
    <property type="entry name" value="Cystatin"/>
</dbReference>
<evidence type="ECO:0000313" key="8">
    <source>
        <dbReference type="EnsemblPlants" id="KQK22990"/>
    </source>
</evidence>
<dbReference type="PANTHER" id="PTHR47116">
    <property type="entry name" value="PHLOEM FILAMENT PROTEIN"/>
    <property type="match status" value="1"/>
</dbReference>
<dbReference type="Gramene" id="KQK22990">
    <property type="protein sequence ID" value="KQK22990"/>
    <property type="gene ID" value="BRADI_1g70523v3"/>
</dbReference>
<sequence length="236" mass="26107">MVRPNTSASAAPPPSRRPLLCAAHYLFSTNCSLATAAGRRLSAGADRRQATLLLSPASLFFPASRSLSRQTKNPPVCTFPGRLRPRPLAGVRVHPTVRTSPSSGRWPCHCPGDGDSDRWRHGRPAATLRDRSKGVYRVRNHETICDEDVQLSPGLLLIVGVAMVCPAVMSAEQFPCYPIGDAKKPHVQELGGWAVTEHVKQSHDKIKFSKVTNGEEQVRRDRRQVSPLPQRDERRR</sequence>
<reference evidence="8" key="3">
    <citation type="submission" date="2018-08" db="UniProtKB">
        <authorList>
            <consortium name="EnsemblPlants"/>
        </authorList>
    </citation>
    <scope>IDENTIFICATION</scope>
    <source>
        <strain evidence="8">cv. Bd21</strain>
    </source>
</reference>
<reference evidence="7" key="2">
    <citation type="submission" date="2017-06" db="EMBL/GenBank/DDBJ databases">
        <title>WGS assembly of Brachypodium distachyon.</title>
        <authorList>
            <consortium name="The International Brachypodium Initiative"/>
            <person name="Lucas S."/>
            <person name="Harmon-Smith M."/>
            <person name="Lail K."/>
            <person name="Tice H."/>
            <person name="Grimwood J."/>
            <person name="Bruce D."/>
            <person name="Barry K."/>
            <person name="Shu S."/>
            <person name="Lindquist E."/>
            <person name="Wang M."/>
            <person name="Pitluck S."/>
            <person name="Vogel J.P."/>
            <person name="Garvin D.F."/>
            <person name="Mockler T.C."/>
            <person name="Schmutz J."/>
            <person name="Rokhsar D."/>
            <person name="Bevan M.W."/>
        </authorList>
    </citation>
    <scope>NUCLEOTIDE SEQUENCE</scope>
    <source>
        <strain evidence="7">Bd21</strain>
    </source>
</reference>
<reference evidence="7 8" key="1">
    <citation type="journal article" date="2010" name="Nature">
        <title>Genome sequencing and analysis of the model grass Brachypodium distachyon.</title>
        <authorList>
            <consortium name="International Brachypodium Initiative"/>
        </authorList>
    </citation>
    <scope>NUCLEOTIDE SEQUENCE [LARGE SCALE GENOMIC DNA]</scope>
    <source>
        <strain evidence="7 8">Bd21</strain>
    </source>
</reference>